<accession>A0ABZ1CC28</accession>
<evidence type="ECO:0000256" key="1">
    <source>
        <dbReference type="SAM" id="MobiDB-lite"/>
    </source>
</evidence>
<dbReference type="RefSeq" id="WP_221031904.1">
    <property type="nucleotide sequence ID" value="NZ_CP139781.1"/>
</dbReference>
<dbReference type="Proteomes" id="UP000738431">
    <property type="component" value="Chromosome"/>
</dbReference>
<proteinExistence type="predicted"/>
<reference evidence="2 3" key="1">
    <citation type="submission" date="2023-12" db="EMBL/GenBank/DDBJ databases">
        <title>Description of an unclassified Opitutus bacterium of Verrucomicrobiota.</title>
        <authorList>
            <person name="Zhang D.-F."/>
        </authorList>
    </citation>
    <scope>NUCLEOTIDE SEQUENCE [LARGE SCALE GENOMIC DNA]</scope>
    <source>
        <strain evidence="2 3">WL0086</strain>
    </source>
</reference>
<gene>
    <name evidence="2" type="ORF">K1X11_005285</name>
</gene>
<name>A0ABZ1CC28_9BACT</name>
<keyword evidence="3" id="KW-1185">Reference proteome</keyword>
<sequence length="157" mass="17454">MPKIDVNQVADILKRNEVDPKLLNQIVSEINAVLEQEAGEEKPPPVKKQWCILVSDPEGKLPEDADFAGWVVQIPEGESPASTQERINRAAYDFNATKRGRLLPATTVGEALENVAAKHFKEAGMWVKTKEPVLMLRTDNKIPTEKTDKDARRGNLG</sequence>
<organism evidence="2 3">
    <name type="scientific">Actomonas aquatica</name>
    <dbReference type="NCBI Taxonomy" id="2866162"/>
    <lineage>
        <taxon>Bacteria</taxon>
        <taxon>Pseudomonadati</taxon>
        <taxon>Verrucomicrobiota</taxon>
        <taxon>Opitutia</taxon>
        <taxon>Opitutales</taxon>
        <taxon>Opitutaceae</taxon>
        <taxon>Actomonas</taxon>
    </lineage>
</organism>
<dbReference type="EMBL" id="CP139781">
    <property type="protein sequence ID" value="WRQ88808.1"/>
    <property type="molecule type" value="Genomic_DNA"/>
</dbReference>
<protein>
    <submittedName>
        <fullName evidence="2">Uncharacterized protein</fullName>
    </submittedName>
</protein>
<feature type="region of interest" description="Disordered" evidence="1">
    <location>
        <begin position="138"/>
        <end position="157"/>
    </location>
</feature>
<evidence type="ECO:0000313" key="3">
    <source>
        <dbReference type="Proteomes" id="UP000738431"/>
    </source>
</evidence>
<evidence type="ECO:0000313" key="2">
    <source>
        <dbReference type="EMBL" id="WRQ88808.1"/>
    </source>
</evidence>